<sequence length="165" mass="18363">MWKCCDMGRPRESAGATRRVTWSKSQRWKKNEERTEEAESSPATGTGERAPARALPAPFSRSRPVCPRHDRPLPSTRSLPSVPLLSRSSGPPPARARDRVPPEGSRRVDYRSEPGALLLRGVTNEKRETERKRETAGARRATCSSATSLGAAHITKLFLVHRRDV</sequence>
<proteinExistence type="predicted"/>
<feature type="compositionally biased region" description="Basic and acidic residues" evidence="1">
    <location>
        <begin position="95"/>
        <end position="109"/>
    </location>
</feature>
<evidence type="ECO:0000313" key="2">
    <source>
        <dbReference type="EMBL" id="KAL0123743.1"/>
    </source>
</evidence>
<name>A0AAW2G7Y1_9HYME</name>
<feature type="region of interest" description="Disordered" evidence="1">
    <location>
        <begin position="1"/>
        <end position="109"/>
    </location>
</feature>
<protein>
    <submittedName>
        <fullName evidence="2">Uncharacterized protein</fullName>
    </submittedName>
</protein>
<evidence type="ECO:0000256" key="1">
    <source>
        <dbReference type="SAM" id="MobiDB-lite"/>
    </source>
</evidence>
<keyword evidence="3" id="KW-1185">Reference proteome</keyword>
<accession>A0AAW2G7Y1</accession>
<dbReference type="Proteomes" id="UP001430953">
    <property type="component" value="Unassembled WGS sequence"/>
</dbReference>
<organism evidence="2 3">
    <name type="scientific">Cardiocondyla obscurior</name>
    <dbReference type="NCBI Taxonomy" id="286306"/>
    <lineage>
        <taxon>Eukaryota</taxon>
        <taxon>Metazoa</taxon>
        <taxon>Ecdysozoa</taxon>
        <taxon>Arthropoda</taxon>
        <taxon>Hexapoda</taxon>
        <taxon>Insecta</taxon>
        <taxon>Pterygota</taxon>
        <taxon>Neoptera</taxon>
        <taxon>Endopterygota</taxon>
        <taxon>Hymenoptera</taxon>
        <taxon>Apocrita</taxon>
        <taxon>Aculeata</taxon>
        <taxon>Formicoidea</taxon>
        <taxon>Formicidae</taxon>
        <taxon>Myrmicinae</taxon>
        <taxon>Cardiocondyla</taxon>
    </lineage>
</organism>
<dbReference type="AlphaFoldDB" id="A0AAW2G7Y1"/>
<feature type="compositionally biased region" description="Basic and acidic residues" evidence="1">
    <location>
        <begin position="1"/>
        <end position="12"/>
    </location>
</feature>
<reference evidence="2 3" key="1">
    <citation type="submission" date="2023-03" db="EMBL/GenBank/DDBJ databases">
        <title>High recombination rates correlate with genetic variation in Cardiocondyla obscurior ants.</title>
        <authorList>
            <person name="Errbii M."/>
        </authorList>
    </citation>
    <scope>NUCLEOTIDE SEQUENCE [LARGE SCALE GENOMIC DNA]</scope>
    <source>
        <strain evidence="2">Alpha-2009</strain>
        <tissue evidence="2">Whole body</tissue>
    </source>
</reference>
<feature type="compositionally biased region" description="Low complexity" evidence="1">
    <location>
        <begin position="73"/>
        <end position="89"/>
    </location>
</feature>
<dbReference type="EMBL" id="JADYXP020000005">
    <property type="protein sequence ID" value="KAL0123743.1"/>
    <property type="molecule type" value="Genomic_DNA"/>
</dbReference>
<comment type="caution">
    <text evidence="2">The sequence shown here is derived from an EMBL/GenBank/DDBJ whole genome shotgun (WGS) entry which is preliminary data.</text>
</comment>
<evidence type="ECO:0000313" key="3">
    <source>
        <dbReference type="Proteomes" id="UP001430953"/>
    </source>
</evidence>
<gene>
    <name evidence="2" type="ORF">PUN28_005919</name>
</gene>